<accession>A0A7Y0FPJ6</accession>
<keyword evidence="2" id="KW-1185">Reference proteome</keyword>
<organism evidence="1 2">
    <name type="scientific">Hymenobacter polaris</name>
    <dbReference type="NCBI Taxonomy" id="2682546"/>
    <lineage>
        <taxon>Bacteria</taxon>
        <taxon>Pseudomonadati</taxon>
        <taxon>Bacteroidota</taxon>
        <taxon>Cytophagia</taxon>
        <taxon>Cytophagales</taxon>
        <taxon>Hymenobacteraceae</taxon>
        <taxon>Hymenobacter</taxon>
    </lineage>
</organism>
<reference evidence="1 2" key="1">
    <citation type="submission" date="2020-04" db="EMBL/GenBank/DDBJ databases">
        <title>Hymenobacter polaris sp. nov., isolated from Arctic soil.</title>
        <authorList>
            <person name="Dahal R.H."/>
        </authorList>
    </citation>
    <scope>NUCLEOTIDE SEQUENCE [LARGE SCALE GENOMIC DNA]</scope>
    <source>
        <strain evidence="1 2">RP-2-7</strain>
    </source>
</reference>
<evidence type="ECO:0000313" key="2">
    <source>
        <dbReference type="Proteomes" id="UP000559626"/>
    </source>
</evidence>
<dbReference type="RefSeq" id="WP_169533273.1">
    <property type="nucleotide sequence ID" value="NZ_JABBGH010000003.1"/>
</dbReference>
<dbReference type="EMBL" id="JABBGH010000003">
    <property type="protein sequence ID" value="NML67620.1"/>
    <property type="molecule type" value="Genomic_DNA"/>
</dbReference>
<comment type="caution">
    <text evidence="1">The sequence shown here is derived from an EMBL/GenBank/DDBJ whole genome shotgun (WGS) entry which is preliminary data.</text>
</comment>
<dbReference type="Proteomes" id="UP000559626">
    <property type="component" value="Unassembled WGS sequence"/>
</dbReference>
<evidence type="ECO:0000313" key="1">
    <source>
        <dbReference type="EMBL" id="NML67620.1"/>
    </source>
</evidence>
<dbReference type="AlphaFoldDB" id="A0A7Y0FPJ6"/>
<proteinExistence type="predicted"/>
<gene>
    <name evidence="1" type="ORF">HHL22_20660</name>
</gene>
<name>A0A7Y0FPJ6_9BACT</name>
<protein>
    <submittedName>
        <fullName evidence="1">Uncharacterized protein</fullName>
    </submittedName>
</protein>
<sequence length="131" mass="14047">MQLTTNLTSDQVDKLVPGPATDLLVAKHLFRLAAYSPHAQPDVPGYIRKTGKRGFVALPRYSVDGVAGLEVLQLLLDKNIDVHIDSSGRTVRLTFLDRGKGGVDGVAAAWEGTLADLPLALCQAALKLPYL</sequence>